<evidence type="ECO:0000313" key="2">
    <source>
        <dbReference type="EMBL" id="TKR70166.1"/>
    </source>
</evidence>
<feature type="signal peptide" evidence="1">
    <location>
        <begin position="1"/>
        <end position="23"/>
    </location>
</feature>
<gene>
    <name evidence="2" type="ORF">L596_022223</name>
</gene>
<sequence>MTHLKFECPFIGLFCLFLPLTVAYRPIPDESGTKQGDRSWIREADAKFNRLHVSTASLDKFNKYRDLSCREKRGLPDGNADVEDKHMEDYLDWEEIEFHRSLKEKYIGNEKDVLTEDAINIIKRVPEAMLNTALTSLCKPTGQNHLLDEKWINEEVKDKTIFEDYLINNLMWKLDSSSSELIDPEDE</sequence>
<protein>
    <submittedName>
        <fullName evidence="2">Uncharacterized protein</fullName>
    </submittedName>
</protein>
<dbReference type="Proteomes" id="UP000298663">
    <property type="component" value="Unassembled WGS sequence"/>
</dbReference>
<name>A0A4U5ML34_STECR</name>
<evidence type="ECO:0000313" key="3">
    <source>
        <dbReference type="Proteomes" id="UP000298663"/>
    </source>
</evidence>
<evidence type="ECO:0000256" key="1">
    <source>
        <dbReference type="SAM" id="SignalP"/>
    </source>
</evidence>
<dbReference type="EMBL" id="AZBU02000007">
    <property type="protein sequence ID" value="TKR70166.1"/>
    <property type="molecule type" value="Genomic_DNA"/>
</dbReference>
<comment type="caution">
    <text evidence="2">The sequence shown here is derived from an EMBL/GenBank/DDBJ whole genome shotgun (WGS) entry which is preliminary data.</text>
</comment>
<feature type="chain" id="PRO_5020226487" evidence="1">
    <location>
        <begin position="24"/>
        <end position="187"/>
    </location>
</feature>
<keyword evidence="3" id="KW-1185">Reference proteome</keyword>
<reference evidence="2 3" key="1">
    <citation type="journal article" date="2015" name="Genome Biol.">
        <title>Comparative genomics of Steinernema reveals deeply conserved gene regulatory networks.</title>
        <authorList>
            <person name="Dillman A.R."/>
            <person name="Macchietto M."/>
            <person name="Porter C.F."/>
            <person name="Rogers A."/>
            <person name="Williams B."/>
            <person name="Antoshechkin I."/>
            <person name="Lee M.M."/>
            <person name="Goodwin Z."/>
            <person name="Lu X."/>
            <person name="Lewis E.E."/>
            <person name="Goodrich-Blair H."/>
            <person name="Stock S.P."/>
            <person name="Adams B.J."/>
            <person name="Sternberg P.W."/>
            <person name="Mortazavi A."/>
        </authorList>
    </citation>
    <scope>NUCLEOTIDE SEQUENCE [LARGE SCALE GENOMIC DNA]</scope>
    <source>
        <strain evidence="2 3">ALL</strain>
    </source>
</reference>
<organism evidence="2 3">
    <name type="scientific">Steinernema carpocapsae</name>
    <name type="common">Entomopathogenic nematode</name>
    <dbReference type="NCBI Taxonomy" id="34508"/>
    <lineage>
        <taxon>Eukaryota</taxon>
        <taxon>Metazoa</taxon>
        <taxon>Ecdysozoa</taxon>
        <taxon>Nematoda</taxon>
        <taxon>Chromadorea</taxon>
        <taxon>Rhabditida</taxon>
        <taxon>Tylenchina</taxon>
        <taxon>Panagrolaimomorpha</taxon>
        <taxon>Strongyloidoidea</taxon>
        <taxon>Steinernematidae</taxon>
        <taxon>Steinernema</taxon>
    </lineage>
</organism>
<dbReference type="AlphaFoldDB" id="A0A4U5ML34"/>
<dbReference type="OrthoDB" id="5793380at2759"/>
<reference evidence="2 3" key="2">
    <citation type="journal article" date="2019" name="G3 (Bethesda)">
        <title>Hybrid Assembly of the Genome of the Entomopathogenic Nematode Steinernema carpocapsae Identifies the X-Chromosome.</title>
        <authorList>
            <person name="Serra L."/>
            <person name="Macchietto M."/>
            <person name="Macias-Munoz A."/>
            <person name="McGill C.J."/>
            <person name="Rodriguez I.M."/>
            <person name="Rodriguez B."/>
            <person name="Murad R."/>
            <person name="Mortazavi A."/>
        </authorList>
    </citation>
    <scope>NUCLEOTIDE SEQUENCE [LARGE SCALE GENOMIC DNA]</scope>
    <source>
        <strain evidence="2 3">ALL</strain>
    </source>
</reference>
<keyword evidence="1" id="KW-0732">Signal</keyword>
<proteinExistence type="predicted"/>
<accession>A0A4U5ML34</accession>